<dbReference type="PROSITE" id="PS00616">
    <property type="entry name" value="HIS_ACID_PHOSPHAT_1"/>
    <property type="match status" value="1"/>
</dbReference>
<name>A0AA38S9Y5_9PEZI</name>
<evidence type="ECO:0000256" key="5">
    <source>
        <dbReference type="ARBA" id="ARBA00022525"/>
    </source>
</evidence>
<dbReference type="AlphaFoldDB" id="A0AA38S9Y5"/>
<dbReference type="InterPro" id="IPR033379">
    <property type="entry name" value="Acid_Pase_AS"/>
</dbReference>
<dbReference type="Proteomes" id="UP001174691">
    <property type="component" value="Unassembled WGS sequence"/>
</dbReference>
<dbReference type="InterPro" id="IPR029033">
    <property type="entry name" value="His_PPase_superfam"/>
</dbReference>
<comment type="similarity">
    <text evidence="2">Belongs to the histidine acid phosphatase family.</text>
</comment>
<evidence type="ECO:0000256" key="11">
    <source>
        <dbReference type="ARBA" id="ARBA00043670"/>
    </source>
</evidence>
<comment type="subcellular location">
    <subcellularLocation>
        <location evidence="1">Secreted</location>
    </subcellularLocation>
</comment>
<evidence type="ECO:0000313" key="23">
    <source>
        <dbReference type="Proteomes" id="UP001174691"/>
    </source>
</evidence>
<feature type="disulfide bond" evidence="19">
    <location>
        <begin position="124"/>
        <end position="467"/>
    </location>
</feature>
<comment type="catalytic activity">
    <reaction evidence="13">
        <text>1D-myo-inositol 1,2,6-trisphosphate + H2O = 1D-myo-inositol 1,2-bisphosphate + phosphate</text>
        <dbReference type="Rhea" id="RHEA:77131"/>
        <dbReference type="ChEBI" id="CHEBI:15377"/>
        <dbReference type="ChEBI" id="CHEBI:43474"/>
        <dbReference type="ChEBI" id="CHEBI:195537"/>
        <dbReference type="ChEBI" id="CHEBI:195539"/>
    </reaction>
    <physiologicalReaction direction="left-to-right" evidence="13">
        <dbReference type="Rhea" id="RHEA:77132"/>
    </physiologicalReaction>
</comment>
<proteinExistence type="inferred from homology"/>
<evidence type="ECO:0000256" key="19">
    <source>
        <dbReference type="PIRSR" id="PIRSR000894-2"/>
    </source>
</evidence>
<dbReference type="Pfam" id="PF00328">
    <property type="entry name" value="His_Phos_2"/>
    <property type="match status" value="1"/>
</dbReference>
<comment type="catalytic activity">
    <reaction evidence="12">
        <text>1D-myo-inositol 1,2-bisphosphate + H2O = 1D-myo-inositol 2-phosphate + phosphate</text>
        <dbReference type="Rhea" id="RHEA:77135"/>
        <dbReference type="ChEBI" id="CHEBI:15377"/>
        <dbReference type="ChEBI" id="CHEBI:43474"/>
        <dbReference type="ChEBI" id="CHEBI:84142"/>
        <dbReference type="ChEBI" id="CHEBI:195539"/>
    </reaction>
    <physiologicalReaction direction="left-to-right" evidence="12">
        <dbReference type="Rhea" id="RHEA:77136"/>
    </physiologicalReaction>
</comment>
<comment type="catalytic activity">
    <reaction evidence="15">
        <text>1D-myo-inositol hexakisphosphate + H2O = 1D-myo-inositol 1,2,4,5,6-pentakisphosphate + phosphate</text>
        <dbReference type="Rhea" id="RHEA:16989"/>
        <dbReference type="ChEBI" id="CHEBI:15377"/>
        <dbReference type="ChEBI" id="CHEBI:43474"/>
        <dbReference type="ChEBI" id="CHEBI:57798"/>
        <dbReference type="ChEBI" id="CHEBI:58130"/>
        <dbReference type="EC" id="3.1.3.8"/>
    </reaction>
    <physiologicalReaction direction="left-to-right" evidence="15">
        <dbReference type="Rhea" id="RHEA:16990"/>
    </physiologicalReaction>
</comment>
<evidence type="ECO:0000256" key="12">
    <source>
        <dbReference type="ARBA" id="ARBA00043675"/>
    </source>
</evidence>
<evidence type="ECO:0000256" key="17">
    <source>
        <dbReference type="ARBA" id="ARBA00044262"/>
    </source>
</evidence>
<comment type="catalytic activity">
    <reaction evidence="11">
        <text>1D-myo-inositol 1,2,5,6-tetrakisphosphate + H2O = 1D-myo-inositol 1,2,6-trisphosphate + phosphate</text>
        <dbReference type="Rhea" id="RHEA:77119"/>
        <dbReference type="ChEBI" id="CHEBI:15377"/>
        <dbReference type="ChEBI" id="CHEBI:43474"/>
        <dbReference type="ChEBI" id="CHEBI:195535"/>
        <dbReference type="ChEBI" id="CHEBI:195537"/>
    </reaction>
    <physiologicalReaction direction="left-to-right" evidence="11">
        <dbReference type="Rhea" id="RHEA:77120"/>
    </physiologicalReaction>
</comment>
<dbReference type="EC" id="3.1.3.8" evidence="4"/>
<evidence type="ECO:0000256" key="16">
    <source>
        <dbReference type="ARBA" id="ARBA00044106"/>
    </source>
</evidence>
<feature type="active site" description="Nucleophile" evidence="18">
    <location>
        <position position="135"/>
    </location>
</feature>
<keyword evidence="7 19" id="KW-1015">Disulfide bond</keyword>
<keyword evidence="21" id="KW-0812">Transmembrane</keyword>
<keyword evidence="21" id="KW-0472">Membrane</keyword>
<evidence type="ECO:0000256" key="8">
    <source>
        <dbReference type="ARBA" id="ARBA00023180"/>
    </source>
</evidence>
<feature type="transmembrane region" description="Helical" evidence="21">
    <location>
        <begin position="51"/>
        <end position="70"/>
    </location>
</feature>
<dbReference type="InterPro" id="IPR016274">
    <property type="entry name" value="Histidine_acid_Pase_euk"/>
</dbReference>
<feature type="active site" description="Proton donor" evidence="18">
    <location>
        <position position="415"/>
    </location>
</feature>
<dbReference type="GO" id="GO:0003993">
    <property type="term" value="F:acid phosphatase activity"/>
    <property type="evidence" value="ECO:0007669"/>
    <property type="project" value="TreeGrafter"/>
</dbReference>
<dbReference type="PANTHER" id="PTHR20963:SF24">
    <property type="entry name" value="3-PHYTASE B"/>
    <property type="match status" value="1"/>
</dbReference>
<evidence type="ECO:0000256" key="14">
    <source>
        <dbReference type="ARBA" id="ARBA00043748"/>
    </source>
</evidence>
<dbReference type="EMBL" id="JANBVN010000029">
    <property type="protein sequence ID" value="KAJ9160915.1"/>
    <property type="molecule type" value="Genomic_DNA"/>
</dbReference>
<feature type="disulfide bond" evidence="19">
    <location>
        <begin position="318"/>
        <end position="335"/>
    </location>
</feature>
<dbReference type="CDD" id="cd07061">
    <property type="entry name" value="HP_HAP_like"/>
    <property type="match status" value="1"/>
</dbReference>
<dbReference type="PANTHER" id="PTHR20963">
    <property type="entry name" value="MULTIPLE INOSITOL POLYPHOSPHATE PHOSPHATASE-RELATED"/>
    <property type="match status" value="1"/>
</dbReference>
<keyword evidence="21" id="KW-1133">Transmembrane helix</keyword>
<protein>
    <recommendedName>
        <fullName evidence="16">Phytase A</fullName>
        <ecNumber evidence="4">3.1.3.8</ecNumber>
    </recommendedName>
    <alternativeName>
        <fullName evidence="17">Histidine acid phosphatase phyA</fullName>
    </alternativeName>
    <alternativeName>
        <fullName evidence="10">Myo-inositol hexakisphosphate phosphohydrolase A</fullName>
    </alternativeName>
    <alternativeName>
        <fullName evidence="9">Myo-inositol-hexaphosphate 3-phosphohydrolase A</fullName>
    </alternativeName>
</protein>
<evidence type="ECO:0000256" key="9">
    <source>
        <dbReference type="ARBA" id="ARBA00041857"/>
    </source>
</evidence>
<comment type="subunit">
    <text evidence="3">Monomer.</text>
</comment>
<dbReference type="PIRSF" id="PIRSF000894">
    <property type="entry name" value="Acid_phosphatase"/>
    <property type="match status" value="1"/>
</dbReference>
<evidence type="ECO:0000256" key="20">
    <source>
        <dbReference type="SAM" id="MobiDB-lite"/>
    </source>
</evidence>
<accession>A0AA38S9Y5</accession>
<evidence type="ECO:0000313" key="22">
    <source>
        <dbReference type="EMBL" id="KAJ9160915.1"/>
    </source>
</evidence>
<keyword evidence="6" id="KW-0378">Hydrolase</keyword>
<feature type="disulfide bond" evidence="19">
    <location>
        <begin position="489"/>
        <end position="497"/>
    </location>
</feature>
<evidence type="ECO:0000256" key="3">
    <source>
        <dbReference type="ARBA" id="ARBA00011245"/>
    </source>
</evidence>
<evidence type="ECO:0000256" key="2">
    <source>
        <dbReference type="ARBA" id="ARBA00005375"/>
    </source>
</evidence>
<dbReference type="PROSITE" id="PS00778">
    <property type="entry name" value="HIS_ACID_PHOSPHAT_2"/>
    <property type="match status" value="1"/>
</dbReference>
<feature type="region of interest" description="Disordered" evidence="20">
    <location>
        <begin position="22"/>
        <end position="43"/>
    </location>
</feature>
<evidence type="ECO:0000256" key="18">
    <source>
        <dbReference type="PIRSR" id="PIRSR000894-1"/>
    </source>
</evidence>
<evidence type="ECO:0000256" key="13">
    <source>
        <dbReference type="ARBA" id="ARBA00043721"/>
    </source>
</evidence>
<dbReference type="GO" id="GO:0016158">
    <property type="term" value="F:inositol hexakisphosphate 3-phosphatase activity"/>
    <property type="evidence" value="ECO:0007669"/>
    <property type="project" value="UniProtKB-EC"/>
</dbReference>
<organism evidence="22 23">
    <name type="scientific">Coniochaeta hoffmannii</name>
    <dbReference type="NCBI Taxonomy" id="91930"/>
    <lineage>
        <taxon>Eukaryota</taxon>
        <taxon>Fungi</taxon>
        <taxon>Dikarya</taxon>
        <taxon>Ascomycota</taxon>
        <taxon>Pezizomycotina</taxon>
        <taxon>Sordariomycetes</taxon>
        <taxon>Sordariomycetidae</taxon>
        <taxon>Coniochaetales</taxon>
        <taxon>Coniochaetaceae</taxon>
        <taxon>Coniochaeta</taxon>
    </lineage>
</organism>
<comment type="caution">
    <text evidence="22">The sequence shown here is derived from an EMBL/GenBank/DDBJ whole genome shotgun (WGS) entry which is preliminary data.</text>
</comment>
<reference evidence="22" key="1">
    <citation type="submission" date="2022-07" db="EMBL/GenBank/DDBJ databases">
        <title>Fungi with potential for degradation of polypropylene.</title>
        <authorList>
            <person name="Gostincar C."/>
        </authorList>
    </citation>
    <scope>NUCLEOTIDE SEQUENCE</scope>
    <source>
        <strain evidence="22">EXF-13287</strain>
    </source>
</reference>
<keyword evidence="8" id="KW-0325">Glycoprotein</keyword>
<gene>
    <name evidence="22" type="ORF">NKR19_g2759</name>
</gene>
<evidence type="ECO:0000256" key="15">
    <source>
        <dbReference type="ARBA" id="ARBA00043788"/>
    </source>
</evidence>
<dbReference type="Gene3D" id="3.40.50.1240">
    <property type="entry name" value="Phosphoglycerate mutase-like"/>
    <property type="match status" value="1"/>
</dbReference>
<comment type="catalytic activity">
    <reaction evidence="14">
        <text>1D-myo-inositol 1,2,4,5,6-pentakisphosphate + H2O = 1D-myo-inositol 1,2,5,6-tetrakisphosphate + phosphate</text>
        <dbReference type="Rhea" id="RHEA:77115"/>
        <dbReference type="ChEBI" id="CHEBI:15377"/>
        <dbReference type="ChEBI" id="CHEBI:43474"/>
        <dbReference type="ChEBI" id="CHEBI:57798"/>
        <dbReference type="ChEBI" id="CHEBI:195535"/>
    </reaction>
    <physiologicalReaction direction="left-to-right" evidence="14">
        <dbReference type="Rhea" id="RHEA:77116"/>
    </physiologicalReaction>
</comment>
<keyword evidence="23" id="KW-1185">Reference proteome</keyword>
<evidence type="ECO:0000256" key="6">
    <source>
        <dbReference type="ARBA" id="ARBA00022801"/>
    </source>
</evidence>
<feature type="disulfide bond" evidence="19">
    <location>
        <begin position="86"/>
        <end position="95"/>
    </location>
</feature>
<dbReference type="GO" id="GO:0005576">
    <property type="term" value="C:extracellular region"/>
    <property type="evidence" value="ECO:0007669"/>
    <property type="project" value="UniProtKB-SubCell"/>
</dbReference>
<evidence type="ECO:0000256" key="4">
    <source>
        <dbReference type="ARBA" id="ARBA00012632"/>
    </source>
</evidence>
<evidence type="ECO:0000256" key="1">
    <source>
        <dbReference type="ARBA" id="ARBA00004613"/>
    </source>
</evidence>
<evidence type="ECO:0000256" key="7">
    <source>
        <dbReference type="ARBA" id="ARBA00023157"/>
    </source>
</evidence>
<dbReference type="SUPFAM" id="SSF53254">
    <property type="entry name" value="Phosphoglycerate mutase-like"/>
    <property type="match status" value="1"/>
</dbReference>
<evidence type="ECO:0000256" key="10">
    <source>
        <dbReference type="ARBA" id="ARBA00042300"/>
    </source>
</evidence>
<evidence type="ECO:0000256" key="21">
    <source>
        <dbReference type="SAM" id="Phobius"/>
    </source>
</evidence>
<keyword evidence="5" id="KW-0964">Secreted</keyword>
<dbReference type="InterPro" id="IPR000560">
    <property type="entry name" value="His_Pase_clade-2"/>
</dbReference>
<sequence>MWLPKTVASLVPGRDHKYAPLPDLGAGAVDPTTTPSERSQERSYPIDVKRAVLRVTMGATIVVLIGYLVFSDFCKAAVGSCVPRPCDTPEQGYQCRTTITHSWGQYSPFFSVPSQIDPSVPATCTVTFAQILSRHGARDPTASKTKTYSNLISRIHSSAASYGPGFEFLRDFAYTLGADQLTAFGQAEMTNSGIKFYRRYRSLARASPVPFIRTSGQDRVVESAVRWTEGYHAQRLADDASDTLPYPLLSIPEQAGVNNSLNHGLCTAFETGAYSSVGDAASREFLSAFAPAIADRINVNVPGANITDQEAVYLMDLCTFETVASVGGATLSPFCGLFSPSEWADYGYYQSVGKWYGYGPGNPLGATQGVGWVNELIARLTGQPVADRTTTNSTLDGDEGTFPLGRGLYADFSHDNDMTGVYAALGLYDGTEALDLRVRRSEEETGGFAAAWTVPFAARMYVEKMVCGGDPEEMVRVLINDRVVPLRGCGADELGRCKLGAFVESLAFARRGGDWYKCFA</sequence>
<feature type="disulfide bond" evidence="19">
    <location>
        <begin position="266"/>
        <end position="518"/>
    </location>
</feature>